<dbReference type="EMBL" id="KE524842">
    <property type="protein sequence ID" value="KFB37466.1"/>
    <property type="molecule type" value="Genomic_DNA"/>
</dbReference>
<dbReference type="AlphaFoldDB" id="A0A084VHM2"/>
<evidence type="ECO:0000313" key="3">
    <source>
        <dbReference type="Proteomes" id="UP000030765"/>
    </source>
</evidence>
<dbReference type="EnsemblMetazoa" id="ASIC004603-RA">
    <property type="protein sequence ID" value="ASIC004603-PA"/>
    <property type="gene ID" value="ASIC004603"/>
</dbReference>
<gene>
    <name evidence="1" type="ORF">ZHAS_00004603</name>
</gene>
<dbReference type="Proteomes" id="UP000030765">
    <property type="component" value="Unassembled WGS sequence"/>
</dbReference>
<dbReference type="VEuPathDB" id="VectorBase:ASIC004603"/>
<sequence length="89" mass="10188">MNIEERKENSCITWMLQFLELPAAPINPALKAKILEKQVIIHQFDLVRLTAPGLPPVRKRSTKAEWTVCKLRSWGEPVTSRAKAIFVAY</sequence>
<evidence type="ECO:0000313" key="1">
    <source>
        <dbReference type="EMBL" id="KFB37466.1"/>
    </source>
</evidence>
<organism evidence="1">
    <name type="scientific">Anopheles sinensis</name>
    <name type="common">Mosquito</name>
    <dbReference type="NCBI Taxonomy" id="74873"/>
    <lineage>
        <taxon>Eukaryota</taxon>
        <taxon>Metazoa</taxon>
        <taxon>Ecdysozoa</taxon>
        <taxon>Arthropoda</taxon>
        <taxon>Hexapoda</taxon>
        <taxon>Insecta</taxon>
        <taxon>Pterygota</taxon>
        <taxon>Neoptera</taxon>
        <taxon>Endopterygota</taxon>
        <taxon>Diptera</taxon>
        <taxon>Nematocera</taxon>
        <taxon>Culicoidea</taxon>
        <taxon>Culicidae</taxon>
        <taxon>Anophelinae</taxon>
        <taxon>Anopheles</taxon>
    </lineage>
</organism>
<reference evidence="1 3" key="1">
    <citation type="journal article" date="2014" name="BMC Genomics">
        <title>Genome sequence of Anopheles sinensis provides insight into genetics basis of mosquito competence for malaria parasites.</title>
        <authorList>
            <person name="Zhou D."/>
            <person name="Zhang D."/>
            <person name="Ding G."/>
            <person name="Shi L."/>
            <person name="Hou Q."/>
            <person name="Ye Y."/>
            <person name="Xu Y."/>
            <person name="Zhou H."/>
            <person name="Xiong C."/>
            <person name="Li S."/>
            <person name="Yu J."/>
            <person name="Hong S."/>
            <person name="Yu X."/>
            <person name="Zou P."/>
            <person name="Chen C."/>
            <person name="Chang X."/>
            <person name="Wang W."/>
            <person name="Lv Y."/>
            <person name="Sun Y."/>
            <person name="Ma L."/>
            <person name="Shen B."/>
            <person name="Zhu C."/>
        </authorList>
    </citation>
    <scope>NUCLEOTIDE SEQUENCE [LARGE SCALE GENOMIC DNA]</scope>
</reference>
<accession>A0A084VHM2</accession>
<reference evidence="2" key="2">
    <citation type="submission" date="2020-05" db="UniProtKB">
        <authorList>
            <consortium name="EnsemblMetazoa"/>
        </authorList>
    </citation>
    <scope>IDENTIFICATION</scope>
</reference>
<keyword evidence="3" id="KW-1185">Reference proteome</keyword>
<protein>
    <submittedName>
        <fullName evidence="1 2">Uncharacterized protein</fullName>
    </submittedName>
</protein>
<proteinExistence type="predicted"/>
<evidence type="ECO:0000313" key="2">
    <source>
        <dbReference type="EnsemblMetazoa" id="ASIC004603-PA"/>
    </source>
</evidence>
<name>A0A084VHM2_ANOSI</name>
<dbReference type="EMBL" id="ATLV01013185">
    <property type="status" value="NOT_ANNOTATED_CDS"/>
    <property type="molecule type" value="Genomic_DNA"/>
</dbReference>